<dbReference type="NCBIfam" id="TIGR01447">
    <property type="entry name" value="recD"/>
    <property type="match status" value="1"/>
</dbReference>
<proteinExistence type="inferred from homology"/>
<dbReference type="Proteomes" id="UP000000602">
    <property type="component" value="Chromosome"/>
</dbReference>
<dbReference type="PANTHER" id="PTHR43788">
    <property type="entry name" value="DNA2/NAM7 HELICASE FAMILY MEMBER"/>
    <property type="match status" value="1"/>
</dbReference>
<evidence type="ECO:0000313" key="5">
    <source>
        <dbReference type="Proteomes" id="UP000000602"/>
    </source>
</evidence>
<dbReference type="InterPro" id="IPR027417">
    <property type="entry name" value="P-loop_NTPase"/>
</dbReference>
<dbReference type="GO" id="GO:0005524">
    <property type="term" value="F:ATP binding"/>
    <property type="evidence" value="ECO:0007669"/>
    <property type="project" value="UniProtKB-KW"/>
</dbReference>
<sequence>MADNLLEKHFTEFLTGISGLAGEEALRFSGIISGLMQHLAGGSSCVELAKGELALLGKSTLSTQVAGIDETPLTPLVLYGRRLYLQRYFVYEARLARQLLDYASGQSVLRIDPDLLAATFPEELDEGEENHQQKAAEKALQTPFLVVSGGPGTGKTTTVVRILALLHHAIGHKLDVALAAPTGKAAQRLYESILGGADRLPEQLRRDVGEWLPEKAVTLHRLLGTQLNSTRFRHNRENPLGWDLVLLDEASMIDLAMMSKLVDALKPGGRLILLGDKDQLASVESGTVLATVISGLARCSAQLIKTYRFNDEIKAIAIATNAGNGHRAWQLLEKRAVEDWQAYIEGNYRKYISSVQMLSGSGAEDAFASLKKFMVLCGTRRGRRAVEGINQMVEEDLLRQGLRGSNSSWYIGRPILISQNDYNLGLYNGDIGICLPDEDGMLKVWFETGSGTFIRFLPVALSDYDTVFAMTVHKSQGSEFTEVMMVLPIEDNPVLCRELIYTGYYPGQGVCANGCGKTDIYCFACPF</sequence>
<dbReference type="RefSeq" id="WP_011188586.1">
    <property type="nucleotide sequence ID" value="NC_006138.1"/>
</dbReference>
<evidence type="ECO:0000256" key="2">
    <source>
        <dbReference type="ARBA" id="ARBA00022840"/>
    </source>
</evidence>
<dbReference type="Pfam" id="PF13538">
    <property type="entry name" value="UvrD_C_2"/>
    <property type="match status" value="1"/>
</dbReference>
<gene>
    <name evidence="4" type="ordered locus">DP1345</name>
</gene>
<keyword evidence="1" id="KW-0547">Nucleotide-binding</keyword>
<dbReference type="eggNOG" id="COG0507">
    <property type="taxonomic scope" value="Bacteria"/>
</dbReference>
<keyword evidence="2" id="KW-0067">ATP-binding</keyword>
<dbReference type="CDD" id="cd17933">
    <property type="entry name" value="DEXSc_RecD-like"/>
    <property type="match status" value="1"/>
</dbReference>
<organism evidence="4 5">
    <name type="scientific">Desulfotalea psychrophila (strain LSv54 / DSM 12343)</name>
    <dbReference type="NCBI Taxonomy" id="177439"/>
    <lineage>
        <taxon>Bacteria</taxon>
        <taxon>Pseudomonadati</taxon>
        <taxon>Thermodesulfobacteriota</taxon>
        <taxon>Desulfobulbia</taxon>
        <taxon>Desulfobulbales</taxon>
        <taxon>Desulfocapsaceae</taxon>
        <taxon>Desulfotalea</taxon>
    </lineage>
</organism>
<dbReference type="HAMAP" id="MF_01487">
    <property type="entry name" value="RecD"/>
    <property type="match status" value="1"/>
</dbReference>
<dbReference type="GO" id="GO:0009338">
    <property type="term" value="C:exodeoxyribonuclease V complex"/>
    <property type="evidence" value="ECO:0007669"/>
    <property type="project" value="InterPro"/>
</dbReference>
<feature type="domain" description="UvrD-like helicase C-terminal" evidence="3">
    <location>
        <begin position="467"/>
        <end position="503"/>
    </location>
</feature>
<dbReference type="InterPro" id="IPR050534">
    <property type="entry name" value="Coronavir_polyprotein_1ab"/>
</dbReference>
<dbReference type="GO" id="GO:0006310">
    <property type="term" value="P:DNA recombination"/>
    <property type="evidence" value="ECO:0007669"/>
    <property type="project" value="InterPro"/>
</dbReference>
<dbReference type="EMBL" id="CR522870">
    <property type="protein sequence ID" value="CAG36074.1"/>
    <property type="molecule type" value="Genomic_DNA"/>
</dbReference>
<dbReference type="OrthoDB" id="9763659at2"/>
<evidence type="ECO:0000313" key="4">
    <source>
        <dbReference type="EMBL" id="CAG36074.1"/>
    </source>
</evidence>
<accession>Q6ANK0</accession>
<evidence type="ECO:0000256" key="1">
    <source>
        <dbReference type="ARBA" id="ARBA00022741"/>
    </source>
</evidence>
<dbReference type="GO" id="GO:0006302">
    <property type="term" value="P:double-strand break repair"/>
    <property type="evidence" value="ECO:0007669"/>
    <property type="project" value="InterPro"/>
</dbReference>
<dbReference type="PANTHER" id="PTHR43788:SF6">
    <property type="entry name" value="DNA HELICASE B"/>
    <property type="match status" value="1"/>
</dbReference>
<dbReference type="GO" id="GO:0017116">
    <property type="term" value="F:single-stranded DNA helicase activity"/>
    <property type="evidence" value="ECO:0007669"/>
    <property type="project" value="TreeGrafter"/>
</dbReference>
<dbReference type="KEGG" id="dps:DP1345"/>
<name>Q6ANK0_DESPS</name>
<dbReference type="Pfam" id="PF13245">
    <property type="entry name" value="AAA_19"/>
    <property type="match status" value="1"/>
</dbReference>
<dbReference type="InterPro" id="IPR027785">
    <property type="entry name" value="UvrD-like_helicase_C"/>
</dbReference>
<dbReference type="GO" id="GO:0008854">
    <property type="term" value="F:exodeoxyribonuclease V activity"/>
    <property type="evidence" value="ECO:0007669"/>
    <property type="project" value="InterPro"/>
</dbReference>
<reference evidence="5" key="1">
    <citation type="journal article" date="2004" name="Environ. Microbiol.">
        <title>The genome of Desulfotalea psychrophila, a sulfate-reducing bacterium from permanently cold Arctic sediments.</title>
        <authorList>
            <person name="Rabus R."/>
            <person name="Ruepp A."/>
            <person name="Frickey T."/>
            <person name="Rattei T."/>
            <person name="Fartmann B."/>
            <person name="Stark M."/>
            <person name="Bauer M."/>
            <person name="Zibat A."/>
            <person name="Lombardot T."/>
            <person name="Becker I."/>
            <person name="Amann J."/>
            <person name="Gellner K."/>
            <person name="Teeling H."/>
            <person name="Leuschner W.D."/>
            <person name="Gloeckner F.-O."/>
            <person name="Lupas A.N."/>
            <person name="Amann R."/>
            <person name="Klenk H.-P."/>
        </authorList>
    </citation>
    <scope>NUCLEOTIDE SEQUENCE [LARGE SCALE GENOMIC DNA]</scope>
    <source>
        <strain evidence="5">DSM 12343 / LSv54</strain>
    </source>
</reference>
<dbReference type="InterPro" id="IPR006344">
    <property type="entry name" value="RecD"/>
</dbReference>
<dbReference type="CDD" id="cd18809">
    <property type="entry name" value="SF1_C_RecD"/>
    <property type="match status" value="1"/>
</dbReference>
<dbReference type="SUPFAM" id="SSF52540">
    <property type="entry name" value="P-loop containing nucleoside triphosphate hydrolases"/>
    <property type="match status" value="2"/>
</dbReference>
<dbReference type="HOGENOM" id="CLU_007524_1_2_7"/>
<protein>
    <submittedName>
        <fullName evidence="4">Related to exodeoxyribonuclease V, alpha chain</fullName>
    </submittedName>
</protein>
<dbReference type="Gene3D" id="3.40.50.300">
    <property type="entry name" value="P-loop containing nucleotide triphosphate hydrolases"/>
    <property type="match status" value="3"/>
</dbReference>
<dbReference type="STRING" id="177439.DP1345"/>
<dbReference type="AlphaFoldDB" id="Q6ANK0"/>
<keyword evidence="5" id="KW-1185">Reference proteome</keyword>
<evidence type="ECO:0000259" key="3">
    <source>
        <dbReference type="Pfam" id="PF13538"/>
    </source>
</evidence>